<name>A0ABX1RB52_9PSEU</name>
<evidence type="ECO:0000256" key="1">
    <source>
        <dbReference type="ARBA" id="ARBA00007637"/>
    </source>
</evidence>
<evidence type="ECO:0000259" key="4">
    <source>
        <dbReference type="Pfam" id="PF01370"/>
    </source>
</evidence>
<dbReference type="SUPFAM" id="SSF51735">
    <property type="entry name" value="NAD(P)-binding Rossmann-fold domains"/>
    <property type="match status" value="1"/>
</dbReference>
<protein>
    <submittedName>
        <fullName evidence="5">NAD(P)-dependent oxidoreductase</fullName>
    </submittedName>
</protein>
<dbReference type="RefSeq" id="WP_169395698.1">
    <property type="nucleotide sequence ID" value="NZ_BAAAJH010000004.1"/>
</dbReference>
<proteinExistence type="inferred from homology"/>
<feature type="domain" description="NAD-dependent epimerase/dehydratase" evidence="4">
    <location>
        <begin position="3"/>
        <end position="184"/>
    </location>
</feature>
<dbReference type="Proteomes" id="UP001296706">
    <property type="component" value="Unassembled WGS sequence"/>
</dbReference>
<comment type="similarity">
    <text evidence="1">Belongs to the NAD(P)-dependent epimerase/dehydratase family.</text>
</comment>
<dbReference type="InterPro" id="IPR036291">
    <property type="entry name" value="NAD(P)-bd_dom_sf"/>
</dbReference>
<organism evidence="5 6">
    <name type="scientific">Pseudonocardia xinjiangensis</name>
    <dbReference type="NCBI Taxonomy" id="75289"/>
    <lineage>
        <taxon>Bacteria</taxon>
        <taxon>Bacillati</taxon>
        <taxon>Actinomycetota</taxon>
        <taxon>Actinomycetes</taxon>
        <taxon>Pseudonocardiales</taxon>
        <taxon>Pseudonocardiaceae</taxon>
        <taxon>Pseudonocardia</taxon>
    </lineage>
</organism>
<dbReference type="EMBL" id="JAAXKY010000027">
    <property type="protein sequence ID" value="NMH77623.1"/>
    <property type="molecule type" value="Genomic_DNA"/>
</dbReference>
<evidence type="ECO:0000256" key="2">
    <source>
        <dbReference type="ARBA" id="ARBA00023002"/>
    </source>
</evidence>
<dbReference type="PANTHER" id="PTHR43103">
    <property type="entry name" value="NUCLEOSIDE-DIPHOSPHATE-SUGAR EPIMERASE"/>
    <property type="match status" value="1"/>
</dbReference>
<evidence type="ECO:0000313" key="6">
    <source>
        <dbReference type="Proteomes" id="UP001296706"/>
    </source>
</evidence>
<dbReference type="PANTHER" id="PTHR43103:SF5">
    <property type="entry name" value="4-EPIMERASE, PUTATIVE (AFU_ORTHOLOGUE AFUA_7G00360)-RELATED"/>
    <property type="match status" value="1"/>
</dbReference>
<keyword evidence="3" id="KW-0520">NAD</keyword>
<dbReference type="Pfam" id="PF01370">
    <property type="entry name" value="Epimerase"/>
    <property type="match status" value="1"/>
</dbReference>
<comment type="caution">
    <text evidence="5">The sequence shown here is derived from an EMBL/GenBank/DDBJ whole genome shotgun (WGS) entry which is preliminary data.</text>
</comment>
<reference evidence="5 6" key="1">
    <citation type="submission" date="2020-04" db="EMBL/GenBank/DDBJ databases">
        <authorList>
            <person name="Klaysubun C."/>
            <person name="Duangmal K."/>
            <person name="Lipun K."/>
        </authorList>
    </citation>
    <scope>NUCLEOTIDE SEQUENCE [LARGE SCALE GENOMIC DNA]</scope>
    <source>
        <strain evidence="5 6">JCM 11839</strain>
    </source>
</reference>
<gene>
    <name evidence="5" type="ORF">HF577_11075</name>
</gene>
<evidence type="ECO:0000313" key="5">
    <source>
        <dbReference type="EMBL" id="NMH77623.1"/>
    </source>
</evidence>
<evidence type="ECO:0000256" key="3">
    <source>
        <dbReference type="ARBA" id="ARBA00023027"/>
    </source>
</evidence>
<accession>A0ABX1RB52</accession>
<keyword evidence="6" id="KW-1185">Reference proteome</keyword>
<dbReference type="Gene3D" id="3.40.50.720">
    <property type="entry name" value="NAD(P)-binding Rossmann-like Domain"/>
    <property type="match status" value="1"/>
</dbReference>
<dbReference type="InterPro" id="IPR001509">
    <property type="entry name" value="Epimerase_deHydtase"/>
</dbReference>
<sequence>MRIAVTGAGGKLGRKVVARALLAGHDVVAVDLPAALGELQQSHFDATTLPQSGFAASVECRAADLTQFDEVRAALAGTDAVAHLGALIHPRYPEPVVHHTNVGGTHHVLVAAEEHGLGAVCLASSVNAIGGIFSATPRYDYFPIDEEHPTYCEDSYSLSKWIGEQQMAAFARRRPTVTFSALRLHALRKDFAAAHRPAEDDRDPRELWGWTSFDSAAAACLLALHRSTPGPAVYNIVAARTSTDVPSEELARRWYPDAPLRRPLPRNTGFWDTGRALAELGWDAEDEHPALSDRERNAR</sequence>
<keyword evidence="2" id="KW-0560">Oxidoreductase</keyword>